<evidence type="ECO:0000256" key="13">
    <source>
        <dbReference type="ARBA" id="ARBA00023136"/>
    </source>
</evidence>
<evidence type="ECO:0000256" key="16">
    <source>
        <dbReference type="PIRNR" id="PIRNR000848"/>
    </source>
</evidence>
<comment type="subcellular location">
    <subcellularLocation>
        <location evidence="3">Membrane</location>
        <topology evidence="3">Multi-pass membrane protein</topology>
    </subcellularLocation>
</comment>
<dbReference type="Pfam" id="PF01066">
    <property type="entry name" value="CDP-OH_P_transf"/>
    <property type="match status" value="1"/>
</dbReference>
<dbReference type="Proteomes" id="UP001211907">
    <property type="component" value="Unassembled WGS sequence"/>
</dbReference>
<evidence type="ECO:0000256" key="2">
    <source>
        <dbReference type="ARBA" id="ARBA00001946"/>
    </source>
</evidence>
<keyword evidence="7 16" id="KW-0808">Transferase</keyword>
<reference evidence="19" key="1">
    <citation type="submission" date="2020-05" db="EMBL/GenBank/DDBJ databases">
        <title>Phylogenomic resolution of chytrid fungi.</title>
        <authorList>
            <person name="Stajich J.E."/>
            <person name="Amses K."/>
            <person name="Simmons R."/>
            <person name="Seto K."/>
            <person name="Myers J."/>
            <person name="Bonds A."/>
            <person name="Quandt C.A."/>
            <person name="Barry K."/>
            <person name="Liu P."/>
            <person name="Grigoriev I."/>
            <person name="Longcore J.E."/>
            <person name="James T.Y."/>
        </authorList>
    </citation>
    <scope>NUCLEOTIDE SEQUENCE</scope>
    <source>
        <strain evidence="19">JEL0513</strain>
    </source>
</reference>
<comment type="catalytic activity">
    <reaction evidence="16">
        <text>a CDP-1,2-diacyl-sn-glycerol + myo-inositol = a 1,2-diacyl-sn-glycero-3-phospho-(1D-myo-inositol) + CMP + H(+)</text>
        <dbReference type="Rhea" id="RHEA:11580"/>
        <dbReference type="ChEBI" id="CHEBI:15378"/>
        <dbReference type="ChEBI" id="CHEBI:17268"/>
        <dbReference type="ChEBI" id="CHEBI:57880"/>
        <dbReference type="ChEBI" id="CHEBI:58332"/>
        <dbReference type="ChEBI" id="CHEBI:60377"/>
        <dbReference type="EC" id="2.7.8.11"/>
    </reaction>
</comment>
<comment type="similarity">
    <text evidence="4 16 17">Belongs to the CDP-alcohol phosphatidyltransferase class-I family.</text>
</comment>
<dbReference type="GO" id="GO:0003881">
    <property type="term" value="F:CDP-diacylglycerol-inositol 3-phosphatidyltransferase activity"/>
    <property type="evidence" value="ECO:0007669"/>
    <property type="project" value="UniProtKB-UniRule"/>
</dbReference>
<evidence type="ECO:0000313" key="20">
    <source>
        <dbReference type="Proteomes" id="UP001211907"/>
    </source>
</evidence>
<keyword evidence="11 18" id="KW-1133">Transmembrane helix</keyword>
<dbReference type="PIRSF" id="PIRSF000848">
    <property type="entry name" value="CDP_diag_ino_3_P"/>
    <property type="match status" value="1"/>
</dbReference>
<gene>
    <name evidence="19" type="ORF">HK100_000520</name>
</gene>
<dbReference type="InterPro" id="IPR000462">
    <property type="entry name" value="CDP-OH_P_trans"/>
</dbReference>
<dbReference type="InterPro" id="IPR043130">
    <property type="entry name" value="CDP-OH_PTrfase_TM_dom"/>
</dbReference>
<proteinExistence type="inferred from homology"/>
<comment type="caution">
    <text evidence="19">The sequence shown here is derived from an EMBL/GenBank/DDBJ whole genome shotgun (WGS) entry which is preliminary data.</text>
</comment>
<dbReference type="Gene3D" id="1.20.120.1760">
    <property type="match status" value="1"/>
</dbReference>
<feature type="transmembrane region" description="Helical" evidence="18">
    <location>
        <begin position="173"/>
        <end position="200"/>
    </location>
</feature>
<keyword evidence="13 16" id="KW-0472">Membrane</keyword>
<evidence type="ECO:0000256" key="5">
    <source>
        <dbReference type="ARBA" id="ARBA00013212"/>
    </source>
</evidence>
<evidence type="ECO:0000256" key="9">
    <source>
        <dbReference type="ARBA" id="ARBA00022723"/>
    </source>
</evidence>
<keyword evidence="6 16" id="KW-0444">Lipid biosynthesis</keyword>
<keyword evidence="14 16" id="KW-0594">Phospholipid biosynthesis</keyword>
<keyword evidence="10" id="KW-0460">Magnesium</keyword>
<keyword evidence="8 18" id="KW-0812">Transmembrane</keyword>
<evidence type="ECO:0000256" key="18">
    <source>
        <dbReference type="SAM" id="Phobius"/>
    </source>
</evidence>
<keyword evidence="20" id="KW-1185">Reference proteome</keyword>
<evidence type="ECO:0000256" key="4">
    <source>
        <dbReference type="ARBA" id="ARBA00010441"/>
    </source>
</evidence>
<dbReference type="GO" id="GO:0005794">
    <property type="term" value="C:Golgi apparatus"/>
    <property type="evidence" value="ECO:0007669"/>
    <property type="project" value="TreeGrafter"/>
</dbReference>
<dbReference type="AlphaFoldDB" id="A0AAD5XBR6"/>
<dbReference type="PROSITE" id="PS00379">
    <property type="entry name" value="CDP_ALCOHOL_P_TRANSF"/>
    <property type="match status" value="1"/>
</dbReference>
<dbReference type="InterPro" id="IPR048254">
    <property type="entry name" value="CDP_ALCOHOL_P_TRANSF_CS"/>
</dbReference>
<comment type="cofactor">
    <cofactor evidence="2">
        <name>Mg(2+)</name>
        <dbReference type="ChEBI" id="CHEBI:18420"/>
    </cofactor>
</comment>
<evidence type="ECO:0000256" key="1">
    <source>
        <dbReference type="ARBA" id="ARBA00001936"/>
    </source>
</evidence>
<dbReference type="PANTHER" id="PTHR15362:SF4">
    <property type="entry name" value="CDP-DIACYLGLYCEROL--INOSITOL 3-PHOSPHATIDYLTRANSFERASE"/>
    <property type="match status" value="1"/>
</dbReference>
<evidence type="ECO:0000313" key="19">
    <source>
        <dbReference type="EMBL" id="KAJ3118886.1"/>
    </source>
</evidence>
<name>A0AAD5XBR6_9FUNG</name>
<dbReference type="GO" id="GO:0006661">
    <property type="term" value="P:phosphatidylinositol biosynthetic process"/>
    <property type="evidence" value="ECO:0007669"/>
    <property type="project" value="TreeGrafter"/>
</dbReference>
<evidence type="ECO:0000256" key="12">
    <source>
        <dbReference type="ARBA" id="ARBA00023098"/>
    </source>
</evidence>
<evidence type="ECO:0000256" key="6">
    <source>
        <dbReference type="ARBA" id="ARBA00022516"/>
    </source>
</evidence>
<dbReference type="EC" id="2.7.8.11" evidence="5 16"/>
<feature type="transmembrane region" description="Helical" evidence="18">
    <location>
        <begin position="12"/>
        <end position="39"/>
    </location>
</feature>
<evidence type="ECO:0000256" key="3">
    <source>
        <dbReference type="ARBA" id="ARBA00004141"/>
    </source>
</evidence>
<evidence type="ECO:0000256" key="17">
    <source>
        <dbReference type="RuleBase" id="RU003750"/>
    </source>
</evidence>
<dbReference type="InterPro" id="IPR014387">
    <property type="entry name" value="CDP_diag_ino_3_P_euk"/>
</dbReference>
<evidence type="ECO:0000256" key="7">
    <source>
        <dbReference type="ARBA" id="ARBA00022679"/>
    </source>
</evidence>
<protein>
    <recommendedName>
        <fullName evidence="5 16">CDP-diacylglycerol--inositol 3-phosphatidyltransferase</fullName>
        <ecNumber evidence="5 16">2.7.8.11</ecNumber>
    </recommendedName>
</protein>
<dbReference type="GO" id="GO:0046872">
    <property type="term" value="F:metal ion binding"/>
    <property type="evidence" value="ECO:0007669"/>
    <property type="project" value="UniProtKB-KW"/>
</dbReference>
<accession>A0AAD5XBR6</accession>
<keyword evidence="9" id="KW-0479">Metal-binding</keyword>
<feature type="transmembrane region" description="Helical" evidence="18">
    <location>
        <begin position="141"/>
        <end position="161"/>
    </location>
</feature>
<organism evidence="19 20">
    <name type="scientific">Physocladia obscura</name>
    <dbReference type="NCBI Taxonomy" id="109957"/>
    <lineage>
        <taxon>Eukaryota</taxon>
        <taxon>Fungi</taxon>
        <taxon>Fungi incertae sedis</taxon>
        <taxon>Chytridiomycota</taxon>
        <taxon>Chytridiomycota incertae sedis</taxon>
        <taxon>Chytridiomycetes</taxon>
        <taxon>Chytridiales</taxon>
        <taxon>Chytriomycetaceae</taxon>
        <taxon>Physocladia</taxon>
    </lineage>
</organism>
<evidence type="ECO:0000256" key="14">
    <source>
        <dbReference type="ARBA" id="ARBA00023209"/>
    </source>
</evidence>
<evidence type="ECO:0000256" key="11">
    <source>
        <dbReference type="ARBA" id="ARBA00022989"/>
    </source>
</evidence>
<dbReference type="PANTHER" id="PTHR15362">
    <property type="entry name" value="PHOSPHATIDYLINOSITOL SYNTHASE"/>
    <property type="match status" value="1"/>
</dbReference>
<keyword evidence="15 16" id="KW-1208">Phospholipid metabolism</keyword>
<evidence type="ECO:0000256" key="8">
    <source>
        <dbReference type="ARBA" id="ARBA00022692"/>
    </source>
</evidence>
<evidence type="ECO:0000256" key="15">
    <source>
        <dbReference type="ARBA" id="ARBA00023264"/>
    </source>
</evidence>
<comment type="cofactor">
    <cofactor evidence="1">
        <name>Mn(2+)</name>
        <dbReference type="ChEBI" id="CHEBI:29035"/>
    </cofactor>
</comment>
<evidence type="ECO:0000256" key="10">
    <source>
        <dbReference type="ARBA" id="ARBA00022842"/>
    </source>
</evidence>
<keyword evidence="12 16" id="KW-0443">Lipid metabolism</keyword>
<dbReference type="GO" id="GO:0016020">
    <property type="term" value="C:membrane"/>
    <property type="evidence" value="ECO:0007669"/>
    <property type="project" value="UniProtKB-SubCell"/>
</dbReference>
<sequence length="210" mass="22836">MSVYLFIPNLIGYARLATCAWACWLMATQPVAAVALYSLSCLLDALDGYAARALDQSSRFGAVLDMVLDRATTLCLLVRLAVQLANYFSWAVPAIQLLAALDLVSHYSHMYASLVTGSESHKSIDKNAPWILRMYYQSKTVLFIILLPLAGGSAVEVAVVLVEETGVLRMGVWTIAVLSGIVVNVIQLIGAANDLVAFDVKSRAKGKRRR</sequence>
<dbReference type="EMBL" id="JADGJH010001104">
    <property type="protein sequence ID" value="KAJ3118886.1"/>
    <property type="molecule type" value="Genomic_DNA"/>
</dbReference>